<proteinExistence type="predicted"/>
<evidence type="ECO:0000313" key="1">
    <source>
        <dbReference type="EMBL" id="GIY49507.1"/>
    </source>
</evidence>
<organism evidence="1 2">
    <name type="scientific">Caerostris darwini</name>
    <dbReference type="NCBI Taxonomy" id="1538125"/>
    <lineage>
        <taxon>Eukaryota</taxon>
        <taxon>Metazoa</taxon>
        <taxon>Ecdysozoa</taxon>
        <taxon>Arthropoda</taxon>
        <taxon>Chelicerata</taxon>
        <taxon>Arachnida</taxon>
        <taxon>Araneae</taxon>
        <taxon>Araneomorphae</taxon>
        <taxon>Entelegynae</taxon>
        <taxon>Araneoidea</taxon>
        <taxon>Araneidae</taxon>
        <taxon>Caerostris</taxon>
    </lineage>
</organism>
<comment type="caution">
    <text evidence="1">The sequence shown here is derived from an EMBL/GenBank/DDBJ whole genome shotgun (WGS) entry which is preliminary data.</text>
</comment>
<dbReference type="EMBL" id="BPLQ01010242">
    <property type="protein sequence ID" value="GIY49507.1"/>
    <property type="molecule type" value="Genomic_DNA"/>
</dbReference>
<keyword evidence="2" id="KW-1185">Reference proteome</keyword>
<name>A0AAV4TW62_9ARAC</name>
<dbReference type="AlphaFoldDB" id="A0AAV4TW62"/>
<dbReference type="Proteomes" id="UP001054837">
    <property type="component" value="Unassembled WGS sequence"/>
</dbReference>
<sequence length="134" mass="14881">MLNSLQFSNFLQFYCNPENGDILHQIPFFNIFTTPVFESSHLADLTRRRSDCKNSIEGIQFAGAAITPLSAPVSKLSHYPPRPLSPLDFPYPPVMKGAHLLSAPFAAANLCAPATKDGGMRRDQCTHRKETEEC</sequence>
<evidence type="ECO:0000313" key="2">
    <source>
        <dbReference type="Proteomes" id="UP001054837"/>
    </source>
</evidence>
<reference evidence="1 2" key="1">
    <citation type="submission" date="2021-06" db="EMBL/GenBank/DDBJ databases">
        <title>Caerostris darwini draft genome.</title>
        <authorList>
            <person name="Kono N."/>
            <person name="Arakawa K."/>
        </authorList>
    </citation>
    <scope>NUCLEOTIDE SEQUENCE [LARGE SCALE GENOMIC DNA]</scope>
</reference>
<protein>
    <submittedName>
        <fullName evidence="1">Uncharacterized protein</fullName>
    </submittedName>
</protein>
<gene>
    <name evidence="1" type="ORF">CDAR_203531</name>
</gene>
<accession>A0AAV4TW62</accession>